<dbReference type="GO" id="GO:0031012">
    <property type="term" value="C:extracellular matrix"/>
    <property type="evidence" value="ECO:0007669"/>
    <property type="project" value="TreeGrafter"/>
</dbReference>
<evidence type="ECO:0000313" key="2">
    <source>
        <dbReference type="EMBL" id="KFP03144.1"/>
    </source>
</evidence>
<dbReference type="PANTHER" id="PTHR33395">
    <property type="entry name" value="TRANSCRIPTASE, PUTATIVE-RELATED-RELATED"/>
    <property type="match status" value="1"/>
</dbReference>
<dbReference type="EMBL" id="KL218233">
    <property type="protein sequence ID" value="KFP03144.1"/>
    <property type="molecule type" value="Genomic_DNA"/>
</dbReference>
<evidence type="ECO:0008006" key="4">
    <source>
        <dbReference type="Google" id="ProtNLM"/>
    </source>
</evidence>
<dbReference type="AlphaFoldDB" id="A0A091I3J8"/>
<evidence type="ECO:0000256" key="1">
    <source>
        <dbReference type="SAM" id="MobiDB-lite"/>
    </source>
</evidence>
<sequence length="123" mass="14109">AKGKGRDQEKENSPSVEEEQVRDHLWNLKVHNSMEPDEIHPWLLRELADEAVNPLYVIAEKSWHCGEVPTDWKWGNITPSFIKGEKEDPGNNRPVSLTSVPGKIMEQILPNVLLRHEENVKVV</sequence>
<feature type="non-terminal residue" evidence="2">
    <location>
        <position position="123"/>
    </location>
</feature>
<reference evidence="2 3" key="1">
    <citation type="submission" date="2014-04" db="EMBL/GenBank/DDBJ databases">
        <title>Genome evolution of avian class.</title>
        <authorList>
            <person name="Zhang G."/>
            <person name="Li C."/>
        </authorList>
    </citation>
    <scope>NUCLEOTIDE SEQUENCE [LARGE SCALE GENOMIC DNA]</scope>
    <source>
        <strain evidence="2">BGI_N300</strain>
    </source>
</reference>
<dbReference type="Proteomes" id="UP000054308">
    <property type="component" value="Unassembled WGS sequence"/>
</dbReference>
<keyword evidence="3" id="KW-1185">Reference proteome</keyword>
<proteinExistence type="predicted"/>
<name>A0A091I3J8_CALAN</name>
<evidence type="ECO:0000313" key="3">
    <source>
        <dbReference type="Proteomes" id="UP000054308"/>
    </source>
</evidence>
<feature type="non-terminal residue" evidence="2">
    <location>
        <position position="1"/>
    </location>
</feature>
<dbReference type="STRING" id="9244.A0A091I3J8"/>
<dbReference type="GO" id="GO:0007508">
    <property type="term" value="P:larval heart development"/>
    <property type="evidence" value="ECO:0007669"/>
    <property type="project" value="TreeGrafter"/>
</dbReference>
<dbReference type="PANTHER" id="PTHR33395:SF22">
    <property type="entry name" value="REVERSE TRANSCRIPTASE DOMAIN-CONTAINING PROTEIN"/>
    <property type="match status" value="1"/>
</dbReference>
<accession>A0A091I3J8</accession>
<dbReference type="GO" id="GO:0061343">
    <property type="term" value="P:cell adhesion involved in heart morphogenesis"/>
    <property type="evidence" value="ECO:0007669"/>
    <property type="project" value="TreeGrafter"/>
</dbReference>
<organism evidence="2 3">
    <name type="scientific">Calypte anna</name>
    <name type="common">Anna's hummingbird</name>
    <name type="synonym">Archilochus anna</name>
    <dbReference type="NCBI Taxonomy" id="9244"/>
    <lineage>
        <taxon>Eukaryota</taxon>
        <taxon>Metazoa</taxon>
        <taxon>Chordata</taxon>
        <taxon>Craniata</taxon>
        <taxon>Vertebrata</taxon>
        <taxon>Euteleostomi</taxon>
        <taxon>Archelosauria</taxon>
        <taxon>Archosauria</taxon>
        <taxon>Dinosauria</taxon>
        <taxon>Saurischia</taxon>
        <taxon>Theropoda</taxon>
        <taxon>Coelurosauria</taxon>
        <taxon>Aves</taxon>
        <taxon>Neognathae</taxon>
        <taxon>Neoaves</taxon>
        <taxon>Strisores</taxon>
        <taxon>Apodiformes</taxon>
        <taxon>Trochilidae</taxon>
        <taxon>Calypte</taxon>
    </lineage>
</organism>
<feature type="region of interest" description="Disordered" evidence="1">
    <location>
        <begin position="1"/>
        <end position="21"/>
    </location>
</feature>
<protein>
    <recommendedName>
        <fullName evidence="4">RNA-directed DNA polymerase from mobile element jockey</fullName>
    </recommendedName>
</protein>
<feature type="compositionally biased region" description="Basic and acidic residues" evidence="1">
    <location>
        <begin position="1"/>
        <end position="12"/>
    </location>
</feature>
<gene>
    <name evidence="2" type="ORF">N300_13210</name>
</gene>